<protein>
    <submittedName>
        <fullName evidence="1">Uncharacterized protein</fullName>
    </submittedName>
</protein>
<organism evidence="1">
    <name type="scientific">Cucumis melo</name>
    <name type="common">Muskmelon</name>
    <dbReference type="NCBI Taxonomy" id="3656"/>
    <lineage>
        <taxon>Eukaryota</taxon>
        <taxon>Viridiplantae</taxon>
        <taxon>Streptophyta</taxon>
        <taxon>Embryophyta</taxon>
        <taxon>Tracheophyta</taxon>
        <taxon>Spermatophyta</taxon>
        <taxon>Magnoliopsida</taxon>
        <taxon>eudicotyledons</taxon>
        <taxon>Gunneridae</taxon>
        <taxon>Pentapetalae</taxon>
        <taxon>rosids</taxon>
        <taxon>fabids</taxon>
        <taxon>Cucurbitales</taxon>
        <taxon>Cucurbitaceae</taxon>
        <taxon>Benincaseae</taxon>
        <taxon>Cucumis</taxon>
    </lineage>
</organism>
<reference evidence="1" key="1">
    <citation type="submission" date="2023-03" db="UniProtKB">
        <authorList>
            <consortium name="EnsemblPlants"/>
        </authorList>
    </citation>
    <scope>IDENTIFICATION</scope>
</reference>
<name>A0A9I9EK36_CUCME</name>
<evidence type="ECO:0000313" key="1">
    <source>
        <dbReference type="EnsemblPlants" id="MELO3C034857.2.1"/>
    </source>
</evidence>
<sequence length="66" mass="7594">MWGCKISSKCLLFQFLEQGIPLKQIFQLSLPISWFENFKKLRSPASQLGLCSMVSRGLKDEQKSNE</sequence>
<dbReference type="Gramene" id="MELO3C034857.2.1">
    <property type="protein sequence ID" value="MELO3C034857.2.1"/>
    <property type="gene ID" value="MELO3C034857.2"/>
</dbReference>
<proteinExistence type="predicted"/>
<dbReference type="EnsemblPlants" id="MELO3C034857.2.1">
    <property type="protein sequence ID" value="MELO3C034857.2.1"/>
    <property type="gene ID" value="MELO3C034857.2"/>
</dbReference>
<accession>A0A9I9EK36</accession>
<dbReference type="AlphaFoldDB" id="A0A9I9EK36"/>